<dbReference type="GO" id="GO:0005840">
    <property type="term" value="C:ribosome"/>
    <property type="evidence" value="ECO:0007669"/>
    <property type="project" value="UniProtKB-KW"/>
</dbReference>
<dbReference type="Proteomes" id="UP000268857">
    <property type="component" value="Unassembled WGS sequence"/>
</dbReference>
<dbReference type="Gene3D" id="2.30.170.40">
    <property type="entry name" value="Ribosomal protein L28/L24"/>
    <property type="match status" value="1"/>
</dbReference>
<protein>
    <recommendedName>
        <fullName evidence="4 5">Large ribosomal subunit protein bL28</fullName>
    </recommendedName>
</protein>
<keyword evidence="7" id="KW-1185">Reference proteome</keyword>
<dbReference type="GO" id="GO:0006412">
    <property type="term" value="P:translation"/>
    <property type="evidence" value="ECO:0007669"/>
    <property type="project" value="UniProtKB-UniRule"/>
</dbReference>
<accession>A0A3S0Y564</accession>
<dbReference type="GO" id="GO:1990904">
    <property type="term" value="C:ribonucleoprotein complex"/>
    <property type="evidence" value="ECO:0007669"/>
    <property type="project" value="UniProtKB-KW"/>
</dbReference>
<evidence type="ECO:0000256" key="5">
    <source>
        <dbReference type="HAMAP-Rule" id="MF_00373"/>
    </source>
</evidence>
<evidence type="ECO:0000313" key="7">
    <source>
        <dbReference type="Proteomes" id="UP000268857"/>
    </source>
</evidence>
<comment type="caution">
    <text evidence="6">The sequence shown here is derived from an EMBL/GenBank/DDBJ whole genome shotgun (WGS) entry which is preliminary data.</text>
</comment>
<proteinExistence type="inferred from homology"/>
<reference evidence="6 7" key="1">
    <citation type="journal article" date="2019" name="Genome Biol. Evol.">
        <title>Day and night: Metabolic profiles and evolutionary relationships of six axenic non-marine cyanobacteria.</title>
        <authorList>
            <person name="Will S.E."/>
            <person name="Henke P."/>
            <person name="Boedeker C."/>
            <person name="Huang S."/>
            <person name="Brinkmann H."/>
            <person name="Rohde M."/>
            <person name="Jarek M."/>
            <person name="Friedl T."/>
            <person name="Seufert S."/>
            <person name="Schumacher M."/>
            <person name="Overmann J."/>
            <person name="Neumann-Schaal M."/>
            <person name="Petersen J."/>
        </authorList>
    </citation>
    <scope>NUCLEOTIDE SEQUENCE [LARGE SCALE GENOMIC DNA]</scope>
    <source>
        <strain evidence="6 7">PCC 6912</strain>
    </source>
</reference>
<name>A0A3S0Y564_CHLFR</name>
<dbReference type="HAMAP" id="MF_00373">
    <property type="entry name" value="Ribosomal_bL28"/>
    <property type="match status" value="1"/>
</dbReference>
<comment type="similarity">
    <text evidence="1 5">Belongs to the bacterial ribosomal protein bL28 family.</text>
</comment>
<evidence type="ECO:0000256" key="1">
    <source>
        <dbReference type="ARBA" id="ARBA00008760"/>
    </source>
</evidence>
<evidence type="ECO:0000256" key="2">
    <source>
        <dbReference type="ARBA" id="ARBA00022980"/>
    </source>
</evidence>
<dbReference type="STRING" id="211165.GCA_000317285_02596"/>
<dbReference type="InterPro" id="IPR026569">
    <property type="entry name" value="Ribosomal_bL28"/>
</dbReference>
<sequence length="98" mass="11389">MTQDVNKIEDRGQNKLEIQAMSRRCQLTGKKANNAFAISHSHRRTKRLQYANLQSKRVWWPEGNRWVRLKLSTKAIKTLETKGLQAMAKEAGINLNHF</sequence>
<keyword evidence="2 5" id="KW-0689">Ribosomal protein</keyword>
<evidence type="ECO:0000256" key="4">
    <source>
        <dbReference type="ARBA" id="ARBA00035174"/>
    </source>
</evidence>
<dbReference type="GO" id="GO:0003735">
    <property type="term" value="F:structural constituent of ribosome"/>
    <property type="evidence" value="ECO:0007669"/>
    <property type="project" value="InterPro"/>
</dbReference>
<dbReference type="NCBIfam" id="TIGR00009">
    <property type="entry name" value="L28"/>
    <property type="match status" value="1"/>
</dbReference>
<evidence type="ECO:0000313" key="6">
    <source>
        <dbReference type="EMBL" id="RUR76772.1"/>
    </source>
</evidence>
<dbReference type="Pfam" id="PF00830">
    <property type="entry name" value="Ribosomal_L28"/>
    <property type="match status" value="1"/>
</dbReference>
<dbReference type="PANTHER" id="PTHR13528:SF2">
    <property type="entry name" value="LARGE RIBOSOMAL SUBUNIT PROTEIN BL28M"/>
    <property type="match status" value="1"/>
</dbReference>
<dbReference type="InterPro" id="IPR034704">
    <property type="entry name" value="Ribosomal_bL28/bL31-like_sf"/>
</dbReference>
<gene>
    <name evidence="5 6" type="primary">rpmB</name>
    <name evidence="5" type="synonym">rpl28</name>
    <name evidence="6" type="ORF">PCC6912_41760</name>
</gene>
<dbReference type="PANTHER" id="PTHR13528">
    <property type="entry name" value="39S RIBOSOMAL PROTEIN L28, MITOCHONDRIAL"/>
    <property type="match status" value="1"/>
</dbReference>
<dbReference type="EMBL" id="RSCJ01000019">
    <property type="protein sequence ID" value="RUR76772.1"/>
    <property type="molecule type" value="Genomic_DNA"/>
</dbReference>
<organism evidence="6 7">
    <name type="scientific">Chlorogloeopsis fritschii PCC 6912</name>
    <dbReference type="NCBI Taxonomy" id="211165"/>
    <lineage>
        <taxon>Bacteria</taxon>
        <taxon>Bacillati</taxon>
        <taxon>Cyanobacteriota</taxon>
        <taxon>Cyanophyceae</taxon>
        <taxon>Nostocales</taxon>
        <taxon>Chlorogloeopsidaceae</taxon>
        <taxon>Chlorogloeopsis</taxon>
    </lineage>
</organism>
<dbReference type="InterPro" id="IPR001383">
    <property type="entry name" value="Ribosomal_bL28_bact-type"/>
</dbReference>
<dbReference type="SUPFAM" id="SSF143800">
    <property type="entry name" value="L28p-like"/>
    <property type="match status" value="1"/>
</dbReference>
<evidence type="ECO:0000256" key="3">
    <source>
        <dbReference type="ARBA" id="ARBA00023274"/>
    </source>
</evidence>
<dbReference type="InterPro" id="IPR037147">
    <property type="entry name" value="Ribosomal_bL28_sf"/>
</dbReference>
<dbReference type="AlphaFoldDB" id="A0A3S0Y564"/>
<keyword evidence="3 5" id="KW-0687">Ribonucleoprotein</keyword>